<dbReference type="GO" id="GO:0032040">
    <property type="term" value="C:small-subunit processome"/>
    <property type="evidence" value="ECO:0007669"/>
    <property type="project" value="TreeGrafter"/>
</dbReference>
<evidence type="ECO:0000313" key="6">
    <source>
        <dbReference type="Proteomes" id="UP000287166"/>
    </source>
</evidence>
<dbReference type="InterPro" id="IPR011989">
    <property type="entry name" value="ARM-like"/>
</dbReference>
<keyword evidence="6" id="KW-1185">Reference proteome</keyword>
<dbReference type="Pfam" id="PF23099">
    <property type="entry name" value="UTP20_C"/>
    <property type="match status" value="1"/>
</dbReference>
<dbReference type="OrthoDB" id="360653at2759"/>
<dbReference type="GeneID" id="38777824"/>
<dbReference type="SUPFAM" id="SSF48371">
    <property type="entry name" value="ARM repeat"/>
    <property type="match status" value="2"/>
</dbReference>
<feature type="domain" description="U3 small nucleolar RNA-associated protein 20 N-terminal" evidence="2">
    <location>
        <begin position="810"/>
        <end position="1415"/>
    </location>
</feature>
<comment type="caution">
    <text evidence="5">The sequence shown here is derived from an EMBL/GenBank/DDBJ whole genome shotgun (WGS) entry which is preliminary data.</text>
</comment>
<dbReference type="InterPro" id="IPR052575">
    <property type="entry name" value="SSU_processome_comp_20"/>
</dbReference>
<feature type="region of interest" description="Disordered" evidence="1">
    <location>
        <begin position="2529"/>
        <end position="2567"/>
    </location>
</feature>
<sequence length="2567" mass="289393">MESHEDSRPAKRFKHQSYKETLKEVHLPSALKQSYLDHEIDENDTHFRESLRHWRELNLSPAFISFANAAEKLSASMPLLLHNWQDIVELWLKAVDAADDEALKALLDVFQRLAHDLRTTLSPKYPAILRCLLQLLPHSLSAPALTALLATYSAVFKYVLIPSVQPLLLEQAWEMFSNTLPRCSPEVQRATAEVWGATLRRLKTTSRDQCVGLIAASSEGDIADAYAWILVYACKSVSQTLHTATSTLFSPLLQYHIAVEAPKRSFTLIRRVMTALIHHCKSAEQFAPVADLLVDQFLQAVKSDDQESIRRMLELVTVACSVRQGSRMMSEHLSILLRQFESLPLSDLLHSALLKFAATSLTAGDMSLWMRHGRKVVERSWERPALGIELCGALSDLAWGGWKFIALQHVPRLTPQLLKSHPKQTLELLVALHHEKRLDDVDIVWKRRFQTWVTDTLQGWEQNEENILTLNDVLALSSLLPSIAPFLVGVIDTTICATDPRSEYDRSYANSAWVMGACLQCLSSREPSEWVAQVDVAAWTVKLVKKWYWSSFALSGLVSLLRASGSKSQLVPLETLYAYLQASLLSHSHSLRLGALRLLTSPLVKSPSGLAETLKKCLQAEEVSIDLQGVRERVLRLGKLPLVVNDGDDAAAGICTRWLIAQFKVNLRPLWSPAAVAMSTLSRRFDDVVWRLVFQELQAASSSSDSSTGPTWLKEDIQSDEDDIWEEERSWRDPSAHRARLVLNKWGRNDGANRTIVKAQLVDDRFDPASYESQLVLALGECAALAEKHNRDLVPFFLSIAGPEALSKMPRYKLTAWLSLLSKFVNPKALQSTERLRFLYTATLSHPDRSLQRLSLSCMLTYKSPHLLPHEDMLRMLLDDTRWRDDLAQLDISGIELGERHELVDVLIRLLFGLMLEKRGRGRGAHRRAAILSALAGCTDQELYLLVDLMLQPIKKNAVTLQAKQYIIQPVSEEVSEKQQIGFLTLLGDVLRYLGSRLESRWPVLLETVLELLSHAQARLSAQKADDADGEESADAEEEPEGEDGGEPTNRSTRIIRQLGLKRLMDFFHCPVSFDFTPYMKESFRAFISPRLPLLDSENTQAPSALLELLFTWTLRKEHARYLVDYDNLTLPKIYACLVAKNVKPPVVSKIFDIVDHLLALSAEDALISATVLRPHVSLLLTNMSRLIECNKDVGTVADILGRRQITVLSEIAPYLTNGEQANTLLGLFSPLLRKTAKVVPEKVKVDLANILCSLFPLIPELSDSNSVPYTKTYTLLSRLFQSLRSRQARLALVAAFDCLAQANPSIQSLADLMASLNSYSSKRIDEPDFNRRMEAFTQLNESLYASLSSKDWLPILYNMLNFMQDPMELAVRTNAGYSLKRFIDIVEHTSDPEYKATFVKVLYPGIKNGLRSKNEMVRAELLGVLSYAVSNCDCIESFRDMRVLLAGGDEEANFFNNIHHVQVHRRTRAIHRLADHSDEGHLRSSTLAEVLIPLVGNYVVVTDTVDHHLVNEAITATGRMARHLSWGAYFRLTQQYLKLARQKDSSERVYVRALVAILDNFHFPMDNIVDDLERMGALNGDDAEGADEELAGEGPADLPKVADISRIEDAVNNRLLPSLLNYLEKRDETEDSLRIPISIGIVQVARHLPESTREPQISKLLTVLSQIFRSKSQETRDLSRDALCRIAVILGPSYLPIMLRELRAALLRGPHLHVLAYVVHSLLVHVTTGDHATLFNKLDDCVNDVAHVSAEVVFGESGKDLQSEEFKTKMREVRSSTAKGLDSFSIMAKYITPSKISNLLLPIRNIMKETETLKVMQQVDDLLRRITGGLNANQHLVPVELLVLCHTLISQSSRFLKDAPVSRNFQGKKQSDAIVQTKRHLDVESNHYANNSFRFVNFGLELFITAHRRSRFDFQDASVIARLEPMVATIGNTLYTNHMQIVISGMRAAAAIAKCPLKSIQKSLPVFIHQMIDIIKQAGSTESEAVQTAFKSLATVLRDQPTAQVKEKDLVYLLELLSPDLEEPSRQASVFTMLRAIVSRKFIVPEIYDLMDKVVEVMVTSQSPQVQELCRGVLLQFLLDYPQGKGRLRNQMTLLAKNLTYVYESGRKSVMELLSAMISKFEVNLVREYSDLLFVSLVMVIANDDSAKCREMAAELIKSLFSRLADRQRNVIMSHLHSWAAQHAQPQLARVSLQICGILIDLVQKDIVPYVPTMIEDLNCSLRYSAEMLESVMMNSEDADIVDQDVDWQTSYHALLVYSKVLRVSPDLVPQADAVDWPVVVTHLIFPHAWTRTVACRLLGSLFAAKPVAAPRSDLPDDSPLSVTGMEDVAKKLCLQLRSSNLDAPLSLQIVKNLFYIGKCFCAIELPSRASETVEEPLDQDDDEDDGGQIDEHEKRHPLPWLFSRLSFQARHAYTARTNKASSSDNWSHQPASVLKWFAAMVSFMDASKTELFLMHILSPVYRITEDDTIRDSQMDELKALAVELQELVQSKVGTTNFSNMYNRIRQGVLNVRRERRTARVLQATTNPEAAAKRKFQRNTMKKESRKRKNQIFAEGKGRIKKRREE</sequence>
<dbReference type="RefSeq" id="XP_027611820.1">
    <property type="nucleotide sequence ID" value="XM_027756019.1"/>
</dbReference>
<accession>A0A401GFE1</accession>
<gene>
    <name evidence="5" type="ORF">SCP_0306280</name>
</gene>
<evidence type="ECO:0000259" key="3">
    <source>
        <dbReference type="Pfam" id="PF20416"/>
    </source>
</evidence>
<evidence type="ECO:0000313" key="5">
    <source>
        <dbReference type="EMBL" id="GBE80907.1"/>
    </source>
</evidence>
<feature type="domain" description="U3 small nucleolar RNA-associated protein 20" evidence="3">
    <location>
        <begin position="1627"/>
        <end position="1850"/>
    </location>
</feature>
<evidence type="ECO:0000256" key="1">
    <source>
        <dbReference type="SAM" id="MobiDB-lite"/>
    </source>
</evidence>
<proteinExistence type="predicted"/>
<dbReference type="InParanoid" id="A0A401GFE1"/>
<feature type="region of interest" description="Disordered" evidence="1">
    <location>
        <begin position="1022"/>
        <end position="1052"/>
    </location>
</feature>
<feature type="compositionally biased region" description="Acidic residues" evidence="1">
    <location>
        <begin position="2374"/>
        <end position="2390"/>
    </location>
</feature>
<evidence type="ECO:0000259" key="2">
    <source>
        <dbReference type="Pfam" id="PF07539"/>
    </source>
</evidence>
<dbReference type="STRING" id="139825.A0A401GFE1"/>
<dbReference type="PANTHER" id="PTHR17695">
    <property type="entry name" value="SMALL SUBUNIT PROCESSOME COMPONENT 20 HOMOLOG"/>
    <property type="match status" value="1"/>
</dbReference>
<organism evidence="5 6">
    <name type="scientific">Sparassis crispa</name>
    <dbReference type="NCBI Taxonomy" id="139825"/>
    <lineage>
        <taxon>Eukaryota</taxon>
        <taxon>Fungi</taxon>
        <taxon>Dikarya</taxon>
        <taxon>Basidiomycota</taxon>
        <taxon>Agaricomycotina</taxon>
        <taxon>Agaricomycetes</taxon>
        <taxon>Polyporales</taxon>
        <taxon>Sparassidaceae</taxon>
        <taxon>Sparassis</taxon>
    </lineage>
</organism>
<dbReference type="FunCoup" id="A0A401GFE1">
    <property type="interactions" value="559"/>
</dbReference>
<dbReference type="InterPro" id="IPR057525">
    <property type="entry name" value="UTP20_C"/>
</dbReference>
<dbReference type="Gene3D" id="1.25.10.10">
    <property type="entry name" value="Leucine-rich Repeat Variant"/>
    <property type="match status" value="2"/>
</dbReference>
<dbReference type="Pfam" id="PF20416">
    <property type="entry name" value="UTP20"/>
    <property type="match status" value="1"/>
</dbReference>
<dbReference type="Pfam" id="PF07539">
    <property type="entry name" value="UTP20_N"/>
    <property type="match status" value="1"/>
</dbReference>
<protein>
    <submittedName>
        <fullName evidence="5">U3 small nucleolar RNA-associated protein</fullName>
    </submittedName>
</protein>
<dbReference type="PANTHER" id="PTHR17695:SF11">
    <property type="entry name" value="SMALL SUBUNIT PROCESSOME COMPONENT 20 HOMOLOG"/>
    <property type="match status" value="1"/>
</dbReference>
<dbReference type="EMBL" id="BFAD01000003">
    <property type="protein sequence ID" value="GBE80907.1"/>
    <property type="molecule type" value="Genomic_DNA"/>
</dbReference>
<reference evidence="5 6" key="1">
    <citation type="journal article" date="2018" name="Sci. Rep.">
        <title>Genome sequence of the cauliflower mushroom Sparassis crispa (Hanabiratake) and its association with beneficial usage.</title>
        <authorList>
            <person name="Kiyama R."/>
            <person name="Furutani Y."/>
            <person name="Kawaguchi K."/>
            <person name="Nakanishi T."/>
        </authorList>
    </citation>
    <scope>NUCLEOTIDE SEQUENCE [LARGE SCALE GENOMIC DNA]</scope>
</reference>
<feature type="domain" description="U3 small nucleolar RNA-associated protein 20 C-terminal" evidence="4">
    <location>
        <begin position="2294"/>
        <end position="2551"/>
    </location>
</feature>
<feature type="compositionally biased region" description="Acidic residues" evidence="1">
    <location>
        <begin position="1028"/>
        <end position="1046"/>
    </location>
</feature>
<dbReference type="InterPro" id="IPR046523">
    <property type="entry name" value="UTP20_dom"/>
</dbReference>
<dbReference type="InterPro" id="IPR011430">
    <property type="entry name" value="UTP20_N"/>
</dbReference>
<name>A0A401GFE1_9APHY</name>
<dbReference type="GO" id="GO:0030686">
    <property type="term" value="C:90S preribosome"/>
    <property type="evidence" value="ECO:0007669"/>
    <property type="project" value="TreeGrafter"/>
</dbReference>
<dbReference type="Proteomes" id="UP000287166">
    <property type="component" value="Unassembled WGS sequence"/>
</dbReference>
<feature type="region of interest" description="Disordered" evidence="1">
    <location>
        <begin position="2374"/>
        <end position="2394"/>
    </location>
</feature>
<evidence type="ECO:0000259" key="4">
    <source>
        <dbReference type="Pfam" id="PF23099"/>
    </source>
</evidence>
<dbReference type="InterPro" id="IPR016024">
    <property type="entry name" value="ARM-type_fold"/>
</dbReference>